<feature type="transmembrane region" description="Helical" evidence="1">
    <location>
        <begin position="241"/>
        <end position="263"/>
    </location>
</feature>
<dbReference type="EMBL" id="QHJS02000013">
    <property type="protein sequence ID" value="RRO22751.1"/>
    <property type="molecule type" value="Genomic_DNA"/>
</dbReference>
<keyword evidence="1" id="KW-0812">Transmembrane</keyword>
<organism evidence="2 3">
    <name type="scientific">Pectobacterium aquaticum</name>
    <dbReference type="NCBI Taxonomy" id="2204145"/>
    <lineage>
        <taxon>Bacteria</taxon>
        <taxon>Pseudomonadati</taxon>
        <taxon>Pseudomonadota</taxon>
        <taxon>Gammaproteobacteria</taxon>
        <taxon>Enterobacterales</taxon>
        <taxon>Pectobacteriaceae</taxon>
        <taxon>Pectobacterium</taxon>
    </lineage>
</organism>
<dbReference type="AlphaFoldDB" id="A0AA93DMF9"/>
<comment type="caution">
    <text evidence="2">The sequence shown here is derived from an EMBL/GenBank/DDBJ whole genome shotgun (WGS) entry which is preliminary data.</text>
</comment>
<proteinExistence type="predicted"/>
<sequence>MHGLRWLPIMNVYERSIERSIIIKPALIFSLTWLLTAALYSFKFSELLIYPSYKAFNIAFFISGSFWFGCLLSNVIFLNLKGGRVHFLTEERVFRIDKKIRILFKIWIVITVVEVIYSEGVPIIWLFIGSSKTYADFGIPTLHGFINSLLLSISLISFYLYQFTKDKKYLFLPFFVCTWSVVAVTRNMLIVNVFQMLVLFIFYNKIAVKRVIKIASLFIVLILLFGIVGDFRTGKSTFFELAAVSSNYPLWLPSGFLWVYMYLATPINNLLNAINYENPIWSIGFENSTTMLIPSVLREVIYSNSQYTYFSNLITQAFNVSTAFLDPYRDMGYYGVFFISFMAGFLTKLSSKGKGIVSVLSFAVLTQCNILSVFFNHYMYLPIIFQIPLLFIILKVRLRKSYN</sequence>
<dbReference type="NCBIfam" id="TIGR04370">
    <property type="entry name" value="glyco_rpt_poly"/>
    <property type="match status" value="1"/>
</dbReference>
<feature type="transmembrane region" description="Helical" evidence="1">
    <location>
        <begin position="21"/>
        <end position="42"/>
    </location>
</feature>
<feature type="transmembrane region" description="Helical" evidence="1">
    <location>
        <begin position="140"/>
        <end position="161"/>
    </location>
</feature>
<evidence type="ECO:0000313" key="3">
    <source>
        <dbReference type="Proteomes" id="UP000256540"/>
    </source>
</evidence>
<keyword evidence="1" id="KW-0472">Membrane</keyword>
<evidence type="ECO:0000256" key="1">
    <source>
        <dbReference type="SAM" id="Phobius"/>
    </source>
</evidence>
<gene>
    <name evidence="2" type="ORF">DMB84_005100</name>
</gene>
<accession>A0AA93DMF9</accession>
<feature type="transmembrane region" description="Helical" evidence="1">
    <location>
        <begin position="170"/>
        <end position="191"/>
    </location>
</feature>
<evidence type="ECO:0000313" key="2">
    <source>
        <dbReference type="EMBL" id="RRO22751.1"/>
    </source>
</evidence>
<feature type="transmembrane region" description="Helical" evidence="1">
    <location>
        <begin position="380"/>
        <end position="398"/>
    </location>
</feature>
<keyword evidence="1" id="KW-1133">Transmembrane helix</keyword>
<feature type="transmembrane region" description="Helical" evidence="1">
    <location>
        <begin position="356"/>
        <end position="374"/>
    </location>
</feature>
<reference evidence="2 3" key="1">
    <citation type="submission" date="2018-11" db="EMBL/GenBank/DDBJ databases">
        <title>Draft genome sequences of proposed Pectobacterium aquaticum sp. nov. isolated in France from fresh water.</title>
        <authorList>
            <person name="Pedron J."/>
            <person name="Barny M.A."/>
        </authorList>
    </citation>
    <scope>NUCLEOTIDE SEQUENCE [LARGE SCALE GENOMIC DNA]</scope>
    <source>
        <strain evidence="2 3">A127-S21-F16</strain>
    </source>
</reference>
<dbReference type="Proteomes" id="UP000256540">
    <property type="component" value="Unassembled WGS sequence"/>
</dbReference>
<feature type="transmembrane region" description="Helical" evidence="1">
    <location>
        <begin position="211"/>
        <end position="229"/>
    </location>
</feature>
<feature type="transmembrane region" description="Helical" evidence="1">
    <location>
        <begin position="102"/>
        <end position="128"/>
    </location>
</feature>
<feature type="transmembrane region" description="Helical" evidence="1">
    <location>
        <begin position="331"/>
        <end position="349"/>
    </location>
</feature>
<feature type="transmembrane region" description="Helical" evidence="1">
    <location>
        <begin position="58"/>
        <end position="81"/>
    </location>
</feature>
<name>A0AA93DMF9_9GAMM</name>
<protein>
    <submittedName>
        <fullName evidence="2">Oligosaccharide repeat unit polymerase</fullName>
    </submittedName>
</protein>